<gene>
    <name evidence="1" type="ORF">FA13DRAFT_1671983</name>
</gene>
<dbReference type="STRING" id="71717.A0A4Y7SGR1"/>
<evidence type="ECO:0000313" key="1">
    <source>
        <dbReference type="EMBL" id="TEB21073.1"/>
    </source>
</evidence>
<organism evidence="1 2">
    <name type="scientific">Coprinellus micaceus</name>
    <name type="common">Glistening ink-cap mushroom</name>
    <name type="synonym">Coprinus micaceus</name>
    <dbReference type="NCBI Taxonomy" id="71717"/>
    <lineage>
        <taxon>Eukaryota</taxon>
        <taxon>Fungi</taxon>
        <taxon>Dikarya</taxon>
        <taxon>Basidiomycota</taxon>
        <taxon>Agaricomycotina</taxon>
        <taxon>Agaricomycetes</taxon>
        <taxon>Agaricomycetidae</taxon>
        <taxon>Agaricales</taxon>
        <taxon>Agaricineae</taxon>
        <taxon>Psathyrellaceae</taxon>
        <taxon>Coprinellus</taxon>
    </lineage>
</organism>
<evidence type="ECO:0000313" key="2">
    <source>
        <dbReference type="Proteomes" id="UP000298030"/>
    </source>
</evidence>
<dbReference type="AlphaFoldDB" id="A0A4Y7SGR1"/>
<name>A0A4Y7SGR1_COPMI</name>
<reference evidence="1 2" key="1">
    <citation type="journal article" date="2019" name="Nat. Ecol. Evol.">
        <title>Megaphylogeny resolves global patterns of mushroom evolution.</title>
        <authorList>
            <person name="Varga T."/>
            <person name="Krizsan K."/>
            <person name="Foldi C."/>
            <person name="Dima B."/>
            <person name="Sanchez-Garcia M."/>
            <person name="Sanchez-Ramirez S."/>
            <person name="Szollosi G.J."/>
            <person name="Szarkandi J.G."/>
            <person name="Papp V."/>
            <person name="Albert L."/>
            <person name="Andreopoulos W."/>
            <person name="Angelini C."/>
            <person name="Antonin V."/>
            <person name="Barry K.W."/>
            <person name="Bougher N.L."/>
            <person name="Buchanan P."/>
            <person name="Buyck B."/>
            <person name="Bense V."/>
            <person name="Catcheside P."/>
            <person name="Chovatia M."/>
            <person name="Cooper J."/>
            <person name="Damon W."/>
            <person name="Desjardin D."/>
            <person name="Finy P."/>
            <person name="Geml J."/>
            <person name="Haridas S."/>
            <person name="Hughes K."/>
            <person name="Justo A."/>
            <person name="Karasinski D."/>
            <person name="Kautmanova I."/>
            <person name="Kiss B."/>
            <person name="Kocsube S."/>
            <person name="Kotiranta H."/>
            <person name="LaButti K.M."/>
            <person name="Lechner B.E."/>
            <person name="Liimatainen K."/>
            <person name="Lipzen A."/>
            <person name="Lukacs Z."/>
            <person name="Mihaltcheva S."/>
            <person name="Morgado L.N."/>
            <person name="Niskanen T."/>
            <person name="Noordeloos M.E."/>
            <person name="Ohm R.A."/>
            <person name="Ortiz-Santana B."/>
            <person name="Ovrebo C."/>
            <person name="Racz N."/>
            <person name="Riley R."/>
            <person name="Savchenko A."/>
            <person name="Shiryaev A."/>
            <person name="Soop K."/>
            <person name="Spirin V."/>
            <person name="Szebenyi C."/>
            <person name="Tomsovsky M."/>
            <person name="Tulloss R.E."/>
            <person name="Uehling J."/>
            <person name="Grigoriev I.V."/>
            <person name="Vagvolgyi C."/>
            <person name="Papp T."/>
            <person name="Martin F.M."/>
            <person name="Miettinen O."/>
            <person name="Hibbett D.S."/>
            <person name="Nagy L.G."/>
        </authorList>
    </citation>
    <scope>NUCLEOTIDE SEQUENCE [LARGE SCALE GENOMIC DNA]</scope>
    <source>
        <strain evidence="1 2">FP101781</strain>
    </source>
</reference>
<protein>
    <recommendedName>
        <fullName evidence="3">Reverse transcriptase zinc-binding domain-containing protein</fullName>
    </recommendedName>
</protein>
<sequence length="335" mass="37616">MSVPKTKYMIFGSEVEPAGDLRTERNEEPVNIVDRFPYCGVTFSSNTRHLFEHHYAVMAGKATSVTNALFALEAHVGTLSVPDGAQLYYARIDPYLTYGCEIAIDVDTVGIKKLEDAQLAYLRRLLGLHPRSIRAALFSETGIMPIRYRRIILALQYAKYALSQQDSHFVKRTYQDAVSLFRQGKSGWVGDIQNCLSRLPVPVAMQVESLESIEGIEKLIEDVEKACAQDVFDGMQSTKTPLLGGPNRGISPESIQSVLRLRKYLRFVTIPAHWKALSQFITAEHGLRVEIERRSRRGDGTSANTDTCRCRYCDAPVENELHALFECNRLPSLVA</sequence>
<comment type="caution">
    <text evidence="1">The sequence shown here is derived from an EMBL/GenBank/DDBJ whole genome shotgun (WGS) entry which is preliminary data.</text>
</comment>
<accession>A0A4Y7SGR1</accession>
<proteinExistence type="predicted"/>
<dbReference type="EMBL" id="QPFP01000123">
    <property type="protein sequence ID" value="TEB21073.1"/>
    <property type="molecule type" value="Genomic_DNA"/>
</dbReference>
<keyword evidence="2" id="KW-1185">Reference proteome</keyword>
<evidence type="ECO:0008006" key="3">
    <source>
        <dbReference type="Google" id="ProtNLM"/>
    </source>
</evidence>
<dbReference type="Proteomes" id="UP000298030">
    <property type="component" value="Unassembled WGS sequence"/>
</dbReference>
<dbReference type="OrthoDB" id="3065006at2759"/>